<dbReference type="RefSeq" id="WP_091525998.1">
    <property type="nucleotide sequence ID" value="NZ_FOVI01000031.1"/>
</dbReference>
<reference evidence="3" key="1">
    <citation type="submission" date="2016-10" db="EMBL/GenBank/DDBJ databases">
        <authorList>
            <person name="Varghese N."/>
            <person name="Submissions S."/>
        </authorList>
    </citation>
    <scope>NUCLEOTIDE SEQUENCE [LARGE SCALE GENOMIC DNA]</scope>
    <source>
        <strain evidence="3">DS-12</strain>
    </source>
</reference>
<dbReference type="AlphaFoldDB" id="A0A1I5FST1"/>
<gene>
    <name evidence="2" type="ORF">SAMN05421741_13128</name>
</gene>
<dbReference type="OrthoDB" id="981785at2"/>
<dbReference type="STRING" id="913024.SAMN05421741_13128"/>
<evidence type="ECO:0000256" key="1">
    <source>
        <dbReference type="ARBA" id="ARBA00022649"/>
    </source>
</evidence>
<keyword evidence="3" id="KW-1185">Reference proteome</keyword>
<accession>A0A1I5FST1</accession>
<dbReference type="Proteomes" id="UP000199036">
    <property type="component" value="Unassembled WGS sequence"/>
</dbReference>
<keyword evidence="1" id="KW-1277">Toxin-antitoxin system</keyword>
<dbReference type="InterPro" id="IPR035093">
    <property type="entry name" value="RelE/ParE_toxin_dom_sf"/>
</dbReference>
<organism evidence="2 3">
    <name type="scientific">Paenimyroides ummariense</name>
    <dbReference type="NCBI Taxonomy" id="913024"/>
    <lineage>
        <taxon>Bacteria</taxon>
        <taxon>Pseudomonadati</taxon>
        <taxon>Bacteroidota</taxon>
        <taxon>Flavobacteriia</taxon>
        <taxon>Flavobacteriales</taxon>
        <taxon>Flavobacteriaceae</taxon>
        <taxon>Paenimyroides</taxon>
    </lineage>
</organism>
<name>A0A1I5FST1_9FLAO</name>
<dbReference type="Gene3D" id="3.30.2310.20">
    <property type="entry name" value="RelE-like"/>
    <property type="match status" value="1"/>
</dbReference>
<dbReference type="Pfam" id="PF05016">
    <property type="entry name" value="ParE_toxin"/>
    <property type="match status" value="1"/>
</dbReference>
<evidence type="ECO:0000313" key="2">
    <source>
        <dbReference type="EMBL" id="SFO26874.1"/>
    </source>
</evidence>
<dbReference type="NCBIfam" id="TIGR02385">
    <property type="entry name" value="RelE_StbE"/>
    <property type="match status" value="1"/>
</dbReference>
<dbReference type="SUPFAM" id="SSF143011">
    <property type="entry name" value="RelE-like"/>
    <property type="match status" value="1"/>
</dbReference>
<proteinExistence type="predicted"/>
<dbReference type="EMBL" id="FOVI01000031">
    <property type="protein sequence ID" value="SFO26874.1"/>
    <property type="molecule type" value="Genomic_DNA"/>
</dbReference>
<sequence length="102" mass="12306">MVEKTYKIIWTNEAKNDLKDIFDFIKKQSVQSAKNVISDIRNAPKSVHFLHQNEKEYYNNKYRRIIIRNYKVLYRINEFNNELIVAAVFHTNQEPEKLSEID</sequence>
<dbReference type="InterPro" id="IPR007712">
    <property type="entry name" value="RelE/ParE_toxin"/>
</dbReference>
<protein>
    <submittedName>
        <fullName evidence="2">Addiction module toxin, RelE/StbE family</fullName>
    </submittedName>
</protein>
<evidence type="ECO:0000313" key="3">
    <source>
        <dbReference type="Proteomes" id="UP000199036"/>
    </source>
</evidence>